<evidence type="ECO:0000313" key="1">
    <source>
        <dbReference type="EMBL" id="SDQ65668.1"/>
    </source>
</evidence>
<protein>
    <submittedName>
        <fullName evidence="1">Streptomycin 6-kinase</fullName>
    </submittedName>
</protein>
<reference evidence="1 2" key="1">
    <citation type="submission" date="2016-10" db="EMBL/GenBank/DDBJ databases">
        <authorList>
            <person name="Varghese N."/>
            <person name="Submissions S."/>
        </authorList>
    </citation>
    <scope>NUCLEOTIDE SEQUENCE [LARGE SCALE GENOMIC DNA]</scope>
    <source>
        <strain evidence="1 2">Nl1</strain>
    </source>
</reference>
<keyword evidence="2" id="KW-1185">Reference proteome</keyword>
<gene>
    <name evidence="1" type="ORF">SAMN05216402_1724</name>
</gene>
<sequence>MEGFIQGFFKFDDYLGRWNLTPDGDPIITHSSQLLPVRQGATPAMLKIALEAEEKFGGLLMSWWAGRGAARVLAHEDAALLMERAENNLSLAEFARNGRDDEASRIICAAIAVLHRQIDRPPFDLIPLTRWFEDLVLAAAQHGGILTVCAATARELLETPQEVVVLHGDVHHENILDFGSRGWLAIDPKRLIGERGFDYANLFCNPDGRTASAAGRLTRQVGVVAEAAGLERKRLLQWILAWAGLSAAWWLQDGESPVSEFRVAELAAAELAKN</sequence>
<dbReference type="RefSeq" id="WP_074631940.1">
    <property type="nucleotide sequence ID" value="NZ_FNKY01000001.1"/>
</dbReference>
<dbReference type="Proteomes" id="UP000183471">
    <property type="component" value="Unassembled WGS sequence"/>
</dbReference>
<organism evidence="1 2">
    <name type="scientific">Nitrosospira multiformis</name>
    <dbReference type="NCBI Taxonomy" id="1231"/>
    <lineage>
        <taxon>Bacteria</taxon>
        <taxon>Pseudomonadati</taxon>
        <taxon>Pseudomonadota</taxon>
        <taxon>Betaproteobacteria</taxon>
        <taxon>Nitrosomonadales</taxon>
        <taxon>Nitrosomonadaceae</taxon>
        <taxon>Nitrosospira</taxon>
    </lineage>
</organism>
<dbReference type="InterPro" id="IPR011009">
    <property type="entry name" value="Kinase-like_dom_sf"/>
</dbReference>
<dbReference type="EMBL" id="FNKY01000001">
    <property type="protein sequence ID" value="SDQ65668.1"/>
    <property type="molecule type" value="Genomic_DNA"/>
</dbReference>
<dbReference type="InterPro" id="IPR006748">
    <property type="entry name" value="NH2Glyco/OHUrea_AB-resist_kin"/>
</dbReference>
<proteinExistence type="predicted"/>
<comment type="caution">
    <text evidence="1">The sequence shown here is derived from an EMBL/GenBank/DDBJ whole genome shotgun (WGS) entry which is preliminary data.</text>
</comment>
<accession>A0ABY0TDB0</accession>
<evidence type="ECO:0000313" key="2">
    <source>
        <dbReference type="Proteomes" id="UP000183471"/>
    </source>
</evidence>
<name>A0ABY0TDB0_9PROT</name>
<dbReference type="Pfam" id="PF04655">
    <property type="entry name" value="APH_6_hur"/>
    <property type="match status" value="1"/>
</dbReference>
<dbReference type="SUPFAM" id="SSF56112">
    <property type="entry name" value="Protein kinase-like (PK-like)"/>
    <property type="match status" value="1"/>
</dbReference>